<proteinExistence type="predicted"/>
<organism evidence="3 4">
    <name type="scientific">Niveispirillum lacus</name>
    <dbReference type="NCBI Taxonomy" id="1981099"/>
    <lineage>
        <taxon>Bacteria</taxon>
        <taxon>Pseudomonadati</taxon>
        <taxon>Pseudomonadota</taxon>
        <taxon>Alphaproteobacteria</taxon>
        <taxon>Rhodospirillales</taxon>
        <taxon>Azospirillaceae</taxon>
        <taxon>Niveispirillum</taxon>
    </lineage>
</organism>
<name>A0A255YSE3_9PROT</name>
<feature type="compositionally biased region" description="Low complexity" evidence="1">
    <location>
        <begin position="454"/>
        <end position="467"/>
    </location>
</feature>
<feature type="compositionally biased region" description="Polar residues" evidence="1">
    <location>
        <begin position="672"/>
        <end position="689"/>
    </location>
</feature>
<feature type="compositionally biased region" description="Polar residues" evidence="1">
    <location>
        <begin position="627"/>
        <end position="659"/>
    </location>
</feature>
<comment type="caution">
    <text evidence="3">The sequence shown here is derived from an EMBL/GenBank/DDBJ whole genome shotgun (WGS) entry which is preliminary data.</text>
</comment>
<feature type="compositionally biased region" description="Basic and acidic residues" evidence="1">
    <location>
        <begin position="835"/>
        <end position="845"/>
    </location>
</feature>
<feature type="compositionally biased region" description="Low complexity" evidence="1">
    <location>
        <begin position="358"/>
        <end position="375"/>
    </location>
</feature>
<dbReference type="OrthoDB" id="7203912at2"/>
<evidence type="ECO:0000259" key="2">
    <source>
        <dbReference type="Pfam" id="PF02120"/>
    </source>
</evidence>
<dbReference type="InterPro" id="IPR021136">
    <property type="entry name" value="Flagellar_hook_control-like_C"/>
</dbReference>
<evidence type="ECO:0000313" key="3">
    <source>
        <dbReference type="EMBL" id="OYQ31370.1"/>
    </source>
</evidence>
<feature type="region of interest" description="Disordered" evidence="1">
    <location>
        <begin position="579"/>
        <end position="598"/>
    </location>
</feature>
<feature type="domain" description="Flagellar hook-length control protein-like C-terminal" evidence="2">
    <location>
        <begin position="750"/>
        <end position="834"/>
    </location>
</feature>
<feature type="region of interest" description="Disordered" evidence="1">
    <location>
        <begin position="358"/>
        <end position="377"/>
    </location>
</feature>
<feature type="region of interest" description="Disordered" evidence="1">
    <location>
        <begin position="524"/>
        <end position="544"/>
    </location>
</feature>
<dbReference type="InterPro" id="IPR038610">
    <property type="entry name" value="FliK-like_C_sf"/>
</dbReference>
<evidence type="ECO:0000313" key="4">
    <source>
        <dbReference type="Proteomes" id="UP000216998"/>
    </source>
</evidence>
<evidence type="ECO:0000256" key="1">
    <source>
        <dbReference type="SAM" id="MobiDB-lite"/>
    </source>
</evidence>
<feature type="region of interest" description="Disordered" evidence="1">
    <location>
        <begin position="825"/>
        <end position="862"/>
    </location>
</feature>
<gene>
    <name evidence="3" type="ORF">CHU95_19605</name>
</gene>
<feature type="compositionally biased region" description="Low complexity" evidence="1">
    <location>
        <begin position="579"/>
        <end position="594"/>
    </location>
</feature>
<feature type="region of interest" description="Disordered" evidence="1">
    <location>
        <begin position="438"/>
        <end position="472"/>
    </location>
</feature>
<dbReference type="EMBL" id="NOXU01000032">
    <property type="protein sequence ID" value="OYQ31370.1"/>
    <property type="molecule type" value="Genomic_DNA"/>
</dbReference>
<dbReference type="Pfam" id="PF02120">
    <property type="entry name" value="Flg_hook"/>
    <property type="match status" value="1"/>
</dbReference>
<keyword evidence="4" id="KW-1185">Reference proteome</keyword>
<accession>A0A255YSE3</accession>
<protein>
    <recommendedName>
        <fullName evidence="2">Flagellar hook-length control protein-like C-terminal domain-containing protein</fullName>
    </recommendedName>
</protein>
<dbReference type="CDD" id="cd17470">
    <property type="entry name" value="T3SS_Flik_C"/>
    <property type="match status" value="1"/>
</dbReference>
<reference evidence="3 4" key="1">
    <citation type="submission" date="2017-07" db="EMBL/GenBank/DDBJ databases">
        <title>Niveispirillum cyanobacteriorum sp. nov., isolated from cyanobacterial aggregates in a eutrophic lake.</title>
        <authorList>
            <person name="Cai H."/>
        </authorList>
    </citation>
    <scope>NUCLEOTIDE SEQUENCE [LARGE SCALE GENOMIC DNA]</scope>
    <source>
        <strain evidence="4">TH1-14</strain>
    </source>
</reference>
<dbReference type="Proteomes" id="UP000216998">
    <property type="component" value="Unassembled WGS sequence"/>
</dbReference>
<dbReference type="AlphaFoldDB" id="A0A255YSE3"/>
<feature type="region of interest" description="Disordered" evidence="1">
    <location>
        <begin position="627"/>
        <end position="720"/>
    </location>
</feature>
<sequence length="879" mass="87472">MDVSTLFAAPNTAASTAALSLGALAGNGGNATATGDGLEGLDSFNQLLGNFLSLTGGELMAAATQGEPGPVMVGDGTAIGLTVPPGTATVPGSGQVGGMGMLAGFGAGGMVTKGAESRWAQSGLNLLAGGGLAGQELNPEVLEFLNDLSSVIATDGGLSDLVTDAGAVADGMPVPSGKGDSETAATETLIVLQGDTAPLAAAPALPATASPQVIPLTPAAQISAMRPGTGVMPLTTEGTGLQALPTIPEPDDRAIPVPPPVIPRLMDAGTQTALSVTAKPASVMVVPPAPAPAAPVTDDAVPSATTPLVNDEGATVSLTTASASTRGLTDVTAAAASAPASAPALTSPSVTMAEKAAAAPSAPTPATGTVTAAPGADDRPGALMIASELAITASDNDGPVMAPAPAAPPLPARMQPVEPVVPQTAAQLAMTAPATAPTVTSAELKPSATVPVSDPAAARTPAPTAADPDGHAQPHAALRADQIRVTATAGDSAAPAPQATQVTDGMAVKVSASTVPVAQQAVKNAKAPPVSPPLALTPTGVEPAPVVEGLDQGEPVTAEAPALTDAATQPAIRTPLTAAKPAPAPTQAKPAATPSQTVVTEDAATPVNADTDNVTNQQMLAPKHVNNEAQSDTQAEMTGPAQTAGQNTTASRPDTSAPTVNGEREDNLLSRAVTSAGKSSDAGSNSGQDAANGGGGTLSTADPADTLTGTLAGGEAGKTQGTDFAQSLRQTSTPHRPNAYMPPTHQMAMQVQRAVQEGNERLSIRLNPLELGRIDVQLEIGSEGKLRAKVMVENPQTLEMLQKDAKTLEKALQDAGLQTDQNSLSFSLQDSGDQAQHRQDQRDQADYGTAFASTEDEQEDPAILAQTQILELGRVDVRV</sequence>
<dbReference type="Gene3D" id="3.30.750.140">
    <property type="match status" value="1"/>
</dbReference>
<dbReference type="RefSeq" id="WP_094458045.1">
    <property type="nucleotide sequence ID" value="NZ_NOXU01000032.1"/>
</dbReference>